<proteinExistence type="predicted"/>
<sequence length="65" mass="6827">MIFVVTGEGENGPVSTTCETAVSALQSARRLADEGIRDVLIDAGGQEFAVADFKRLFVEPGPTVS</sequence>
<accession>A0A936ZGD2</accession>
<name>A0A936ZGD2_9HYPH</name>
<reference evidence="1" key="1">
    <citation type="submission" date="2021-01" db="EMBL/GenBank/DDBJ databases">
        <title>Microvirga sp.</title>
        <authorList>
            <person name="Kim M.K."/>
        </authorList>
    </citation>
    <scope>NUCLEOTIDE SEQUENCE</scope>
    <source>
        <strain evidence="1">5420S-16</strain>
    </source>
</reference>
<comment type="caution">
    <text evidence="1">The sequence shown here is derived from an EMBL/GenBank/DDBJ whole genome shotgun (WGS) entry which is preliminary data.</text>
</comment>
<dbReference type="Proteomes" id="UP000605848">
    <property type="component" value="Unassembled WGS sequence"/>
</dbReference>
<dbReference type="RefSeq" id="WP_202058701.1">
    <property type="nucleotide sequence ID" value="NZ_JAEQMY010000011.1"/>
</dbReference>
<evidence type="ECO:0000313" key="2">
    <source>
        <dbReference type="Proteomes" id="UP000605848"/>
    </source>
</evidence>
<gene>
    <name evidence="1" type="ORF">JKG68_09645</name>
</gene>
<dbReference type="AlphaFoldDB" id="A0A936ZGD2"/>
<organism evidence="1 2">
    <name type="scientific">Microvirga aerilata</name>
    <dbReference type="NCBI Taxonomy" id="670292"/>
    <lineage>
        <taxon>Bacteria</taxon>
        <taxon>Pseudomonadati</taxon>
        <taxon>Pseudomonadota</taxon>
        <taxon>Alphaproteobacteria</taxon>
        <taxon>Hyphomicrobiales</taxon>
        <taxon>Methylobacteriaceae</taxon>
        <taxon>Microvirga</taxon>
    </lineage>
</organism>
<keyword evidence="2" id="KW-1185">Reference proteome</keyword>
<dbReference type="EMBL" id="JAEQMY010000011">
    <property type="protein sequence ID" value="MBL0404229.1"/>
    <property type="molecule type" value="Genomic_DNA"/>
</dbReference>
<protein>
    <submittedName>
        <fullName evidence="1">Uncharacterized protein</fullName>
    </submittedName>
</protein>
<evidence type="ECO:0000313" key="1">
    <source>
        <dbReference type="EMBL" id="MBL0404229.1"/>
    </source>
</evidence>